<accession>A0ABS0Y839</accession>
<feature type="domain" description="HTH luxR-type" evidence="4">
    <location>
        <begin position="169"/>
        <end position="234"/>
    </location>
</feature>
<gene>
    <name evidence="5" type="ORF">JAO75_24020</name>
</gene>
<organism evidence="5 6">
    <name type="scientific">Microvirga splendida</name>
    <dbReference type="NCBI Taxonomy" id="2795727"/>
    <lineage>
        <taxon>Bacteria</taxon>
        <taxon>Pseudomonadati</taxon>
        <taxon>Pseudomonadota</taxon>
        <taxon>Alphaproteobacteria</taxon>
        <taxon>Hyphomicrobiales</taxon>
        <taxon>Methylobacteriaceae</taxon>
        <taxon>Microvirga</taxon>
    </lineage>
</organism>
<evidence type="ECO:0000313" key="5">
    <source>
        <dbReference type="EMBL" id="MBJ6128464.1"/>
    </source>
</evidence>
<evidence type="ECO:0000256" key="2">
    <source>
        <dbReference type="ARBA" id="ARBA00023125"/>
    </source>
</evidence>
<dbReference type="PRINTS" id="PR00038">
    <property type="entry name" value="HTHLUXR"/>
</dbReference>
<dbReference type="CDD" id="cd06170">
    <property type="entry name" value="LuxR_C_like"/>
    <property type="match status" value="1"/>
</dbReference>
<dbReference type="PROSITE" id="PS50043">
    <property type="entry name" value="HTH_LUXR_2"/>
    <property type="match status" value="1"/>
</dbReference>
<dbReference type="EMBL" id="JAELXT010000052">
    <property type="protein sequence ID" value="MBJ6128464.1"/>
    <property type="molecule type" value="Genomic_DNA"/>
</dbReference>
<protein>
    <submittedName>
        <fullName evidence="5">Response regulator transcription factor</fullName>
    </submittedName>
</protein>
<comment type="caution">
    <text evidence="5">The sequence shown here is derived from an EMBL/GenBank/DDBJ whole genome shotgun (WGS) entry which is preliminary data.</text>
</comment>
<dbReference type="InterPro" id="IPR016032">
    <property type="entry name" value="Sig_transdc_resp-reg_C-effctor"/>
</dbReference>
<dbReference type="InterPro" id="IPR000792">
    <property type="entry name" value="Tscrpt_reg_LuxR_C"/>
</dbReference>
<keyword evidence="2" id="KW-0238">DNA-binding</keyword>
<dbReference type="Pfam" id="PF00196">
    <property type="entry name" value="GerE"/>
    <property type="match status" value="1"/>
</dbReference>
<dbReference type="SMART" id="SM00421">
    <property type="entry name" value="HTH_LUXR"/>
    <property type="match status" value="1"/>
</dbReference>
<dbReference type="Gene3D" id="3.40.50.2300">
    <property type="match status" value="1"/>
</dbReference>
<dbReference type="Proteomes" id="UP000620670">
    <property type="component" value="Unassembled WGS sequence"/>
</dbReference>
<proteinExistence type="predicted"/>
<sequence length="247" mass="26283">MDQDVVYKAQILPLARDPLYHVTTYLLCRNTLLRTGIAQLLAGSHFVPSDDASAGVPDLSATDDNPPTLILICESLSPEGYGELLGELKERCPGARLVLLADHLEPQAIGQLAKSGLNGLCSTGMSQEAMLKALELVMLGETFLPASVAFALLSEISEQKPKVTMIGGDGAAANRFSEREIQILRLLTTGASNKLIARELGLAEATVKVHIKAILRKAKAENRTQAAMWASQFLAPAANSPDVVLAG</sequence>
<evidence type="ECO:0000256" key="1">
    <source>
        <dbReference type="ARBA" id="ARBA00023015"/>
    </source>
</evidence>
<dbReference type="PANTHER" id="PTHR44688">
    <property type="entry name" value="DNA-BINDING TRANSCRIPTIONAL ACTIVATOR DEVR_DOSR"/>
    <property type="match status" value="1"/>
</dbReference>
<dbReference type="PANTHER" id="PTHR44688:SF16">
    <property type="entry name" value="DNA-BINDING TRANSCRIPTIONAL ACTIVATOR DEVR_DOSR"/>
    <property type="match status" value="1"/>
</dbReference>
<keyword evidence="3" id="KW-0804">Transcription</keyword>
<name>A0ABS0Y839_9HYPH</name>
<dbReference type="SUPFAM" id="SSF46894">
    <property type="entry name" value="C-terminal effector domain of the bipartite response regulators"/>
    <property type="match status" value="1"/>
</dbReference>
<keyword evidence="6" id="KW-1185">Reference proteome</keyword>
<evidence type="ECO:0000259" key="4">
    <source>
        <dbReference type="PROSITE" id="PS50043"/>
    </source>
</evidence>
<evidence type="ECO:0000313" key="6">
    <source>
        <dbReference type="Proteomes" id="UP000620670"/>
    </source>
</evidence>
<dbReference type="RefSeq" id="WP_199051735.1">
    <property type="nucleotide sequence ID" value="NZ_JAELXT010000052.1"/>
</dbReference>
<dbReference type="PROSITE" id="PS00622">
    <property type="entry name" value="HTH_LUXR_1"/>
    <property type="match status" value="1"/>
</dbReference>
<keyword evidence="1" id="KW-0805">Transcription regulation</keyword>
<reference evidence="6" key="1">
    <citation type="submission" date="2020-12" db="EMBL/GenBank/DDBJ databases">
        <title>Hymenobacter sp.</title>
        <authorList>
            <person name="Kim M.K."/>
        </authorList>
    </citation>
    <scope>NUCLEOTIDE SEQUENCE [LARGE SCALE GENOMIC DNA]</scope>
    <source>
        <strain evidence="6">BT325</strain>
    </source>
</reference>
<evidence type="ECO:0000256" key="3">
    <source>
        <dbReference type="ARBA" id="ARBA00023163"/>
    </source>
</evidence>